<evidence type="ECO:0000256" key="2">
    <source>
        <dbReference type="ARBA" id="ARBA00003690"/>
    </source>
</evidence>
<dbReference type="EMBL" id="OC916023">
    <property type="protein sequence ID" value="CAD7642851.1"/>
    <property type="molecule type" value="Genomic_DNA"/>
</dbReference>
<keyword evidence="8" id="KW-0256">Endoplasmic reticulum</keyword>
<accession>A0A7R9LJI2</accession>
<name>A0A7R9LJI2_9ACAR</name>
<sequence>MLETISQKSIITTAFLSAAPLWLTKRMYSTGAINSRKVFETVAGVIRSEISSHKKSMNPNNKFRDYIDGYLAEMEVRQRKDPNTHFTLQKLSEMVRILFGAGSSAVQESIEFLLLLSVRYSEHQKRIHEEIDSVVGRDRSPCYADRLHMPFTQAFINESFRYKTKLPFNLMRCTTKDTTVLGHFIPKDTRVIVNTYALHSDPKVWVNPKEFIPNRFLSSDGKKVLKYETFIPFLIGKRSCVGETLGRVEVFLYFVSILQRYRVSAKNVDIMSVIAKSLTMNAKPKDDLILEFHKRL</sequence>
<evidence type="ECO:0000256" key="5">
    <source>
        <dbReference type="ARBA" id="ARBA00010617"/>
    </source>
</evidence>
<dbReference type="InterPro" id="IPR050182">
    <property type="entry name" value="Cytochrome_P450_fam2"/>
</dbReference>
<feature type="binding site" description="axial binding residue" evidence="14">
    <location>
        <position position="240"/>
    </location>
    <ligand>
        <name>heme</name>
        <dbReference type="ChEBI" id="CHEBI:30413"/>
    </ligand>
    <ligandPart>
        <name>Fe</name>
        <dbReference type="ChEBI" id="CHEBI:18248"/>
    </ligandPart>
</feature>
<evidence type="ECO:0000256" key="8">
    <source>
        <dbReference type="ARBA" id="ARBA00022824"/>
    </source>
</evidence>
<evidence type="ECO:0000256" key="4">
    <source>
        <dbReference type="ARBA" id="ARBA00004406"/>
    </source>
</evidence>
<dbReference type="Gene3D" id="1.10.630.10">
    <property type="entry name" value="Cytochrome P450"/>
    <property type="match status" value="1"/>
</dbReference>
<keyword evidence="7 14" id="KW-0479">Metal-binding</keyword>
<evidence type="ECO:0008006" key="17">
    <source>
        <dbReference type="Google" id="ProtNLM"/>
    </source>
</evidence>
<organism evidence="15">
    <name type="scientific">Oppiella nova</name>
    <dbReference type="NCBI Taxonomy" id="334625"/>
    <lineage>
        <taxon>Eukaryota</taxon>
        <taxon>Metazoa</taxon>
        <taxon>Ecdysozoa</taxon>
        <taxon>Arthropoda</taxon>
        <taxon>Chelicerata</taxon>
        <taxon>Arachnida</taxon>
        <taxon>Acari</taxon>
        <taxon>Acariformes</taxon>
        <taxon>Sarcoptiformes</taxon>
        <taxon>Oribatida</taxon>
        <taxon>Brachypylina</taxon>
        <taxon>Oppioidea</taxon>
        <taxon>Oppiidae</taxon>
        <taxon>Oppiella</taxon>
    </lineage>
</organism>
<dbReference type="PRINTS" id="PR00385">
    <property type="entry name" value="P450"/>
</dbReference>
<keyword evidence="16" id="KW-1185">Reference proteome</keyword>
<evidence type="ECO:0000256" key="6">
    <source>
        <dbReference type="ARBA" id="ARBA00022617"/>
    </source>
</evidence>
<keyword evidence="9" id="KW-0492">Microsome</keyword>
<dbReference type="Proteomes" id="UP000728032">
    <property type="component" value="Unassembled WGS sequence"/>
</dbReference>
<evidence type="ECO:0000256" key="14">
    <source>
        <dbReference type="PIRSR" id="PIRSR602401-1"/>
    </source>
</evidence>
<dbReference type="Pfam" id="PF00067">
    <property type="entry name" value="p450"/>
    <property type="match status" value="1"/>
</dbReference>
<dbReference type="InterPro" id="IPR036396">
    <property type="entry name" value="Cyt_P450_sf"/>
</dbReference>
<evidence type="ECO:0000256" key="3">
    <source>
        <dbReference type="ARBA" id="ARBA00004174"/>
    </source>
</evidence>
<dbReference type="PANTHER" id="PTHR24300:SF375">
    <property type="entry name" value="CYTOCHROME P450 FAMILY"/>
    <property type="match status" value="1"/>
</dbReference>
<dbReference type="EMBL" id="CAJPVJ010001198">
    <property type="protein sequence ID" value="CAG2164256.1"/>
    <property type="molecule type" value="Genomic_DNA"/>
</dbReference>
<comment type="subcellular location">
    <subcellularLocation>
        <location evidence="4">Endoplasmic reticulum membrane</location>
        <topology evidence="4">Peripheral membrane protein</topology>
    </subcellularLocation>
    <subcellularLocation>
        <location evidence="3">Microsome membrane</location>
        <topology evidence="3">Peripheral membrane protein</topology>
    </subcellularLocation>
</comment>
<dbReference type="GO" id="GO:0006805">
    <property type="term" value="P:xenobiotic metabolic process"/>
    <property type="evidence" value="ECO:0007669"/>
    <property type="project" value="TreeGrafter"/>
</dbReference>
<keyword evidence="6 14" id="KW-0349">Heme</keyword>
<dbReference type="GO" id="GO:0005789">
    <property type="term" value="C:endoplasmic reticulum membrane"/>
    <property type="evidence" value="ECO:0007669"/>
    <property type="project" value="UniProtKB-SubCell"/>
</dbReference>
<protein>
    <recommendedName>
        <fullName evidence="17">Cytochrome P450</fullName>
    </recommendedName>
</protein>
<dbReference type="GO" id="GO:0006082">
    <property type="term" value="P:organic acid metabolic process"/>
    <property type="evidence" value="ECO:0007669"/>
    <property type="project" value="TreeGrafter"/>
</dbReference>
<dbReference type="PRINTS" id="PR00463">
    <property type="entry name" value="EP450I"/>
</dbReference>
<comment type="function">
    <text evidence="2">May be involved in the metabolism of insect hormones and in the breakdown of synthetic insecticides.</text>
</comment>
<dbReference type="GO" id="GO:0020037">
    <property type="term" value="F:heme binding"/>
    <property type="evidence" value="ECO:0007669"/>
    <property type="project" value="InterPro"/>
</dbReference>
<evidence type="ECO:0000313" key="16">
    <source>
        <dbReference type="Proteomes" id="UP000728032"/>
    </source>
</evidence>
<keyword evidence="12" id="KW-0503">Monooxygenase</keyword>
<dbReference type="SUPFAM" id="SSF48264">
    <property type="entry name" value="Cytochrome P450"/>
    <property type="match status" value="1"/>
</dbReference>
<dbReference type="PANTHER" id="PTHR24300">
    <property type="entry name" value="CYTOCHROME P450 508A4-RELATED"/>
    <property type="match status" value="1"/>
</dbReference>
<evidence type="ECO:0000256" key="13">
    <source>
        <dbReference type="ARBA" id="ARBA00023136"/>
    </source>
</evidence>
<keyword evidence="13" id="KW-0472">Membrane</keyword>
<evidence type="ECO:0000256" key="12">
    <source>
        <dbReference type="ARBA" id="ARBA00023033"/>
    </source>
</evidence>
<dbReference type="AlphaFoldDB" id="A0A7R9LJI2"/>
<dbReference type="GO" id="GO:0016712">
    <property type="term" value="F:oxidoreductase activity, acting on paired donors, with incorporation or reduction of molecular oxygen, reduced flavin or flavoprotein as one donor, and incorporation of one atom of oxygen"/>
    <property type="evidence" value="ECO:0007669"/>
    <property type="project" value="TreeGrafter"/>
</dbReference>
<reference evidence="15" key="1">
    <citation type="submission" date="2020-11" db="EMBL/GenBank/DDBJ databases">
        <authorList>
            <person name="Tran Van P."/>
        </authorList>
    </citation>
    <scope>NUCLEOTIDE SEQUENCE</scope>
</reference>
<comment type="similarity">
    <text evidence="5">Belongs to the cytochrome P450 family.</text>
</comment>
<evidence type="ECO:0000256" key="7">
    <source>
        <dbReference type="ARBA" id="ARBA00022723"/>
    </source>
</evidence>
<evidence type="ECO:0000256" key="1">
    <source>
        <dbReference type="ARBA" id="ARBA00001971"/>
    </source>
</evidence>
<comment type="cofactor">
    <cofactor evidence="1 14">
        <name>heme</name>
        <dbReference type="ChEBI" id="CHEBI:30413"/>
    </cofactor>
</comment>
<evidence type="ECO:0000313" key="15">
    <source>
        <dbReference type="EMBL" id="CAD7642851.1"/>
    </source>
</evidence>
<dbReference type="InterPro" id="IPR001128">
    <property type="entry name" value="Cyt_P450"/>
</dbReference>
<keyword evidence="10" id="KW-0560">Oxidoreductase</keyword>
<evidence type="ECO:0000256" key="10">
    <source>
        <dbReference type="ARBA" id="ARBA00023002"/>
    </source>
</evidence>
<dbReference type="OrthoDB" id="6507093at2759"/>
<proteinExistence type="inferred from homology"/>
<gene>
    <name evidence="15" type="ORF">ONB1V03_LOCUS3812</name>
</gene>
<dbReference type="InterPro" id="IPR002401">
    <property type="entry name" value="Cyt_P450_E_grp-I"/>
</dbReference>
<keyword evidence="11 14" id="KW-0408">Iron</keyword>
<evidence type="ECO:0000256" key="9">
    <source>
        <dbReference type="ARBA" id="ARBA00022848"/>
    </source>
</evidence>
<dbReference type="FunFam" id="1.10.630.10:FF:000238">
    <property type="entry name" value="Cytochrome P450 2A6"/>
    <property type="match status" value="1"/>
</dbReference>
<dbReference type="GO" id="GO:0005506">
    <property type="term" value="F:iron ion binding"/>
    <property type="evidence" value="ECO:0007669"/>
    <property type="project" value="InterPro"/>
</dbReference>
<evidence type="ECO:0000256" key="11">
    <source>
        <dbReference type="ARBA" id="ARBA00023004"/>
    </source>
</evidence>